<gene>
    <name evidence="4" type="ORF">PACLA_8A078314</name>
</gene>
<dbReference type="Pfam" id="PF00041">
    <property type="entry name" value="fn3"/>
    <property type="match status" value="2"/>
</dbReference>
<dbReference type="InterPro" id="IPR007110">
    <property type="entry name" value="Ig-like_dom"/>
</dbReference>
<feature type="compositionally biased region" description="Basic residues" evidence="3">
    <location>
        <begin position="1"/>
        <end position="13"/>
    </location>
</feature>
<comment type="caution">
    <text evidence="4">The sequence shown here is derived from an EMBL/GenBank/DDBJ whole genome shotgun (WGS) entry which is preliminary data.</text>
</comment>
<dbReference type="AlphaFoldDB" id="A0A7D9J6I1"/>
<protein>
    <submittedName>
        <fullName evidence="4">Tyrosine- phosphatase Lar-like</fullName>
    </submittedName>
</protein>
<dbReference type="SMART" id="SM00060">
    <property type="entry name" value="FN3"/>
    <property type="match status" value="2"/>
</dbReference>
<sequence>MSSAKKDKRKVRKADRQATEKEKKRRQAIKQRKVMREEALWEAEALFPDKPTNLAVANITSRSAEISWLDPENTGDGDLTGFWIKLKKKTSLIVNTTTDKVMQYDLDNLTSYTKYEISVAARNKHGFGEKTTTSFLTSEEAPSGPPLNIKTSSRSTSSLAFTWDPPEKDKQNGVIITYTACVSHSENGPCFKIYTTIEKEWVVRNLKASTKYYVRVLASNKVGSSAYSGSKGFFTNFRAPKTTDMTSSTLTFSFEIPSKTFLYFYVVALKLKDGKEPTSSDSYENSELVTYAEPRKSTNPKPYIAAVVASSEVDENMFILGDGRNTSDPTLLIRRSTSSDYYNGPLEPDSSYSIFQRIFINNKSEYYSTDWSSASQTNEYAGGVLTKISSGDTKAKEGDLVNLLCSAQGEPPITFTWAKDQKPLESFVETKKPHRSSLLVVTVKDQTSFGKYICHIRDRFQSTTHTIWVQKLEGTGNLCSGRYLGQNTYI</sequence>
<dbReference type="PROSITE" id="PS50853">
    <property type="entry name" value="FN3"/>
    <property type="match status" value="2"/>
</dbReference>
<evidence type="ECO:0000313" key="5">
    <source>
        <dbReference type="Proteomes" id="UP001152795"/>
    </source>
</evidence>
<dbReference type="SUPFAM" id="SSF48726">
    <property type="entry name" value="Immunoglobulin"/>
    <property type="match status" value="1"/>
</dbReference>
<dbReference type="GO" id="GO:0098609">
    <property type="term" value="P:cell-cell adhesion"/>
    <property type="evidence" value="ECO:0007669"/>
    <property type="project" value="TreeGrafter"/>
</dbReference>
<dbReference type="InterPro" id="IPR036179">
    <property type="entry name" value="Ig-like_dom_sf"/>
</dbReference>
<feature type="region of interest" description="Disordered" evidence="3">
    <location>
        <begin position="1"/>
        <end position="31"/>
    </location>
</feature>
<dbReference type="InterPro" id="IPR003598">
    <property type="entry name" value="Ig_sub2"/>
</dbReference>
<keyword evidence="1" id="KW-0677">Repeat</keyword>
<dbReference type="SMART" id="SM00408">
    <property type="entry name" value="IGc2"/>
    <property type="match status" value="1"/>
</dbReference>
<dbReference type="InterPro" id="IPR013098">
    <property type="entry name" value="Ig_I-set"/>
</dbReference>
<evidence type="ECO:0000256" key="1">
    <source>
        <dbReference type="ARBA" id="ARBA00022737"/>
    </source>
</evidence>
<dbReference type="EMBL" id="CACRXK020012300">
    <property type="protein sequence ID" value="CAB4023070.1"/>
    <property type="molecule type" value="Genomic_DNA"/>
</dbReference>
<dbReference type="Pfam" id="PF07679">
    <property type="entry name" value="I-set"/>
    <property type="match status" value="1"/>
</dbReference>
<dbReference type="PANTHER" id="PTHR44170">
    <property type="entry name" value="PROTEIN SIDEKICK"/>
    <property type="match status" value="1"/>
</dbReference>
<dbReference type="PANTHER" id="PTHR44170:SF6">
    <property type="entry name" value="CONTACTIN"/>
    <property type="match status" value="1"/>
</dbReference>
<reference evidence="4" key="1">
    <citation type="submission" date="2020-04" db="EMBL/GenBank/DDBJ databases">
        <authorList>
            <person name="Alioto T."/>
            <person name="Alioto T."/>
            <person name="Gomez Garrido J."/>
        </authorList>
    </citation>
    <scope>NUCLEOTIDE SEQUENCE</scope>
    <source>
        <strain evidence="4">A484AB</strain>
    </source>
</reference>
<keyword evidence="2" id="KW-1015">Disulfide bond</keyword>
<accession>A0A7D9J6I1</accession>
<dbReference type="GO" id="GO:0016020">
    <property type="term" value="C:membrane"/>
    <property type="evidence" value="ECO:0007669"/>
    <property type="project" value="UniProtKB-SubCell"/>
</dbReference>
<name>A0A7D9J6I1_PARCT</name>
<dbReference type="OrthoDB" id="9355041at2759"/>
<evidence type="ECO:0000313" key="4">
    <source>
        <dbReference type="EMBL" id="CAB4023070.1"/>
    </source>
</evidence>
<proteinExistence type="predicted"/>
<dbReference type="InterPro" id="IPR003961">
    <property type="entry name" value="FN3_dom"/>
</dbReference>
<evidence type="ECO:0000256" key="3">
    <source>
        <dbReference type="SAM" id="MobiDB-lite"/>
    </source>
</evidence>
<dbReference type="InterPro" id="IPR013783">
    <property type="entry name" value="Ig-like_fold"/>
</dbReference>
<dbReference type="Gene3D" id="2.60.40.10">
    <property type="entry name" value="Immunoglobulins"/>
    <property type="match status" value="3"/>
</dbReference>
<evidence type="ECO:0000256" key="2">
    <source>
        <dbReference type="ARBA" id="ARBA00023157"/>
    </source>
</evidence>
<keyword evidence="5" id="KW-1185">Reference proteome</keyword>
<dbReference type="PROSITE" id="PS50835">
    <property type="entry name" value="IG_LIKE"/>
    <property type="match status" value="1"/>
</dbReference>
<dbReference type="SUPFAM" id="SSF49265">
    <property type="entry name" value="Fibronectin type III"/>
    <property type="match status" value="1"/>
</dbReference>
<organism evidence="4 5">
    <name type="scientific">Paramuricea clavata</name>
    <name type="common">Red gorgonian</name>
    <name type="synonym">Violescent sea-whip</name>
    <dbReference type="NCBI Taxonomy" id="317549"/>
    <lineage>
        <taxon>Eukaryota</taxon>
        <taxon>Metazoa</taxon>
        <taxon>Cnidaria</taxon>
        <taxon>Anthozoa</taxon>
        <taxon>Octocorallia</taxon>
        <taxon>Malacalcyonacea</taxon>
        <taxon>Plexauridae</taxon>
        <taxon>Paramuricea</taxon>
    </lineage>
</organism>
<dbReference type="Proteomes" id="UP001152795">
    <property type="component" value="Unassembled WGS sequence"/>
</dbReference>
<dbReference type="InterPro" id="IPR036116">
    <property type="entry name" value="FN3_sf"/>
</dbReference>
<feature type="region of interest" description="Disordered" evidence="3">
    <location>
        <begin position="134"/>
        <end position="153"/>
    </location>
</feature>
<dbReference type="CDD" id="cd00063">
    <property type="entry name" value="FN3"/>
    <property type="match status" value="2"/>
</dbReference>